<dbReference type="SUPFAM" id="SSF81301">
    <property type="entry name" value="Nucleotidyltransferase"/>
    <property type="match status" value="1"/>
</dbReference>
<dbReference type="Pfam" id="PF04607">
    <property type="entry name" value="RelA_SpoT"/>
    <property type="match status" value="1"/>
</dbReference>
<dbReference type="CDD" id="cd04876">
    <property type="entry name" value="ACT_RelA-SpoT"/>
    <property type="match status" value="1"/>
</dbReference>
<dbReference type="InterPro" id="IPR002912">
    <property type="entry name" value="ACT_dom"/>
</dbReference>
<evidence type="ECO:0000256" key="2">
    <source>
        <dbReference type="SAM" id="MobiDB-lite"/>
    </source>
</evidence>
<feature type="region of interest" description="Disordered" evidence="2">
    <location>
        <begin position="554"/>
        <end position="583"/>
    </location>
</feature>
<dbReference type="Proteomes" id="UP000053091">
    <property type="component" value="Unassembled WGS sequence"/>
</dbReference>
<dbReference type="CDD" id="cd05399">
    <property type="entry name" value="NT_Rel-Spo_like"/>
    <property type="match status" value="1"/>
</dbReference>
<dbReference type="RefSeq" id="WP_062043889.1">
    <property type="nucleotide sequence ID" value="NZ_DF968183.1"/>
</dbReference>
<dbReference type="InterPro" id="IPR012676">
    <property type="entry name" value="TGS-like"/>
</dbReference>
<dbReference type="CDD" id="cd01668">
    <property type="entry name" value="TGS_RSH"/>
    <property type="match status" value="1"/>
</dbReference>
<organism evidence="4">
    <name type="scientific">Lentimicrobium saccharophilum</name>
    <dbReference type="NCBI Taxonomy" id="1678841"/>
    <lineage>
        <taxon>Bacteria</taxon>
        <taxon>Pseudomonadati</taxon>
        <taxon>Bacteroidota</taxon>
        <taxon>Bacteroidia</taxon>
        <taxon>Bacteroidales</taxon>
        <taxon>Lentimicrobiaceae</taxon>
        <taxon>Lentimicrobium</taxon>
    </lineage>
</organism>
<dbReference type="Pfam" id="PF13328">
    <property type="entry name" value="HD_4"/>
    <property type="match status" value="1"/>
</dbReference>
<reference evidence="4" key="1">
    <citation type="journal article" date="2015" name="Genome Announc.">
        <title>Draft Genome Sequence of Bacteroidales Strain TBC1, a Novel Isolate from a Methanogenic Wastewater Treatment System.</title>
        <authorList>
            <person name="Tourlousse D.M."/>
            <person name="Matsuura N."/>
            <person name="Sun L."/>
            <person name="Toyonaga M."/>
            <person name="Kuroda K."/>
            <person name="Ohashi A."/>
            <person name="Cruz R."/>
            <person name="Yamaguchi T."/>
            <person name="Sekiguchi Y."/>
        </authorList>
    </citation>
    <scope>NUCLEOTIDE SEQUENCE [LARGE SCALE GENOMIC DNA]</scope>
    <source>
        <strain evidence="4">TBC1</strain>
    </source>
</reference>
<dbReference type="AlphaFoldDB" id="A0A0S7C5G2"/>
<name>A0A0S7C5G2_9BACT</name>
<feature type="compositionally biased region" description="Basic and acidic residues" evidence="2">
    <location>
        <begin position="557"/>
        <end position="578"/>
    </location>
</feature>
<feature type="domain" description="TGS" evidence="3">
    <location>
        <begin position="400"/>
        <end position="461"/>
    </location>
</feature>
<dbReference type="Gene3D" id="3.30.460.10">
    <property type="entry name" value="Beta Polymerase, domain 2"/>
    <property type="match status" value="1"/>
</dbReference>
<evidence type="ECO:0000256" key="1">
    <source>
        <dbReference type="ARBA" id="ARBA00007476"/>
    </source>
</evidence>
<dbReference type="Pfam" id="PF13291">
    <property type="entry name" value="ACT_4"/>
    <property type="match status" value="1"/>
</dbReference>
<evidence type="ECO:0000313" key="4">
    <source>
        <dbReference type="EMBL" id="GAP44496.1"/>
    </source>
</evidence>
<gene>
    <name evidence="4" type="ORF">TBC1_12304</name>
</gene>
<dbReference type="SUPFAM" id="SSF81271">
    <property type="entry name" value="TGS-like"/>
    <property type="match status" value="1"/>
</dbReference>
<sequence length="736" mass="83241">MNLAVDSEERKLIRQKYRKLVTECHAFLNKENTGTLRQAFTMMLEVHGRKLLDNREPYFCHAVDVACIVAGEMGLGFVSVVASLLNGIPSAEANVQEFYRKNKLDEARIINESLKRIRELPTERLPGNAENFISLLLSLSSDVRVVLLQLADRLQYMRTISSLSEPLQKLVSAETSNLYAPLAHRLGLYRIKSELDELSLQYSNPAVYEDIESRIRKAETKDRDFLNSFLEPVTAELNRLGLDFIIKKRTKAVSSVYAKIVKQEVSFEEVYDLFAIRIILNSAAANEKADCWKAYSAVTNIYTPEPKRLRDWITIPRPNGYESLHITVLGPAKRWVEVQIRTRRMDEEAELGNAAHWRYKGQRGAVETGEWLSSIRKILENPLEADAELSKGQKPASSSDMIYVFTPEGDLKKLKAGSTVLDFAFEVHTNIGSKCSGGKVNNKIVPIRHQLKSGDMVEIITSKNQNPNIDWLGWVATSRAKNKIKRYLKEAEFKQAEAGKEIFRRKLTQLKISNADEAINRLVAHFKLSGPLDLYQQLAEDRIEPSQLKEILIVNPKEAKDSDEKAEPRLPAKPESRSPNRTSENVIIVNESSEIEGYKLARCCNPVMGDEIFGFITVGDGIKIHRTNCPNAARMKSRYPYRTMEAQWSTPAEGTYFLATIKISGFDQLGILNTITTMISNELKMDVRTISLDSKGGRFDGIIKVSIRDKKHLEFLLKKLLTIKGIIKASRLSTSS</sequence>
<proteinExistence type="inferred from homology"/>
<evidence type="ECO:0000313" key="5">
    <source>
        <dbReference type="Proteomes" id="UP000053091"/>
    </source>
</evidence>
<dbReference type="EMBL" id="DF968183">
    <property type="protein sequence ID" value="GAP44496.1"/>
    <property type="molecule type" value="Genomic_DNA"/>
</dbReference>
<accession>A0A0S7C5G2</accession>
<dbReference type="InterPro" id="IPR007685">
    <property type="entry name" value="RelA_SpoT"/>
</dbReference>
<dbReference type="FunFam" id="3.10.20.30:FF:000002">
    <property type="entry name" value="GTP pyrophosphokinase (RelA/SpoT)"/>
    <property type="match status" value="1"/>
</dbReference>
<dbReference type="GO" id="GO:0015969">
    <property type="term" value="P:guanosine tetraphosphate metabolic process"/>
    <property type="evidence" value="ECO:0007669"/>
    <property type="project" value="InterPro"/>
</dbReference>
<dbReference type="PATRIC" id="fig|1678841.3.peg.2995"/>
<dbReference type="SUPFAM" id="SSF109604">
    <property type="entry name" value="HD-domain/PDEase-like"/>
    <property type="match status" value="1"/>
</dbReference>
<dbReference type="InterPro" id="IPR004095">
    <property type="entry name" value="TGS"/>
</dbReference>
<protein>
    <submittedName>
        <fullName evidence="4">(P)ppGpp synthase</fullName>
    </submittedName>
</protein>
<keyword evidence="5" id="KW-1185">Reference proteome</keyword>
<dbReference type="InterPro" id="IPR012675">
    <property type="entry name" value="Beta-grasp_dom_sf"/>
</dbReference>
<evidence type="ECO:0000259" key="3">
    <source>
        <dbReference type="PROSITE" id="PS51880"/>
    </source>
</evidence>
<dbReference type="GO" id="GO:0005886">
    <property type="term" value="C:plasma membrane"/>
    <property type="evidence" value="ECO:0007669"/>
    <property type="project" value="TreeGrafter"/>
</dbReference>
<dbReference type="InterPro" id="IPR045865">
    <property type="entry name" value="ACT-like_dom_sf"/>
</dbReference>
<dbReference type="Gene3D" id="3.10.20.30">
    <property type="match status" value="1"/>
</dbReference>
<dbReference type="SMART" id="SM00954">
    <property type="entry name" value="RelA_SpoT"/>
    <property type="match status" value="1"/>
</dbReference>
<dbReference type="InterPro" id="IPR043519">
    <property type="entry name" value="NT_sf"/>
</dbReference>
<dbReference type="Gene3D" id="1.10.3210.10">
    <property type="entry name" value="Hypothetical protein af1432"/>
    <property type="match status" value="1"/>
</dbReference>
<dbReference type="STRING" id="1678841.TBC1_12304"/>
<dbReference type="PANTHER" id="PTHR21262">
    <property type="entry name" value="GUANOSINE-3',5'-BIS DIPHOSPHATE 3'-PYROPHOSPHOHYDROLASE"/>
    <property type="match status" value="1"/>
</dbReference>
<dbReference type="SUPFAM" id="SSF55021">
    <property type="entry name" value="ACT-like"/>
    <property type="match status" value="1"/>
</dbReference>
<dbReference type="Gene3D" id="3.30.70.260">
    <property type="match status" value="1"/>
</dbReference>
<dbReference type="PROSITE" id="PS51880">
    <property type="entry name" value="TGS"/>
    <property type="match status" value="1"/>
</dbReference>
<dbReference type="Pfam" id="PF02824">
    <property type="entry name" value="TGS"/>
    <property type="match status" value="1"/>
</dbReference>
<dbReference type="PANTHER" id="PTHR21262:SF31">
    <property type="entry name" value="GTP PYROPHOSPHOKINASE"/>
    <property type="match status" value="1"/>
</dbReference>
<comment type="similarity">
    <text evidence="1">Belongs to the RelA/SpoT family.</text>
</comment>
<dbReference type="InterPro" id="IPR033655">
    <property type="entry name" value="TGS_RelA/SpoT"/>
</dbReference>
<dbReference type="OrthoDB" id="9805041at2"/>